<proteinExistence type="predicted"/>
<dbReference type="Gene3D" id="1.10.10.60">
    <property type="entry name" value="Homeodomain-like"/>
    <property type="match status" value="2"/>
</dbReference>
<keyword evidence="6" id="KW-0238">DNA-binding</keyword>
<feature type="transmembrane region" description="Helical" evidence="9">
    <location>
        <begin position="6"/>
        <end position="30"/>
    </location>
</feature>
<evidence type="ECO:0000256" key="7">
    <source>
        <dbReference type="ARBA" id="ARBA00023136"/>
    </source>
</evidence>
<feature type="domain" description="HTH araC/xylS-type" evidence="10">
    <location>
        <begin position="266"/>
        <end position="370"/>
    </location>
</feature>
<feature type="transmembrane region" description="Helical" evidence="9">
    <location>
        <begin position="426"/>
        <end position="449"/>
    </location>
</feature>
<comment type="caution">
    <text evidence="11">The sequence shown here is derived from an EMBL/GenBank/DDBJ whole genome shotgun (WGS) entry which is preliminary data.</text>
</comment>
<keyword evidence="4 9" id="KW-1133">Transmembrane helix</keyword>
<feature type="transmembrane region" description="Helical" evidence="9">
    <location>
        <begin position="797"/>
        <end position="824"/>
    </location>
</feature>
<dbReference type="InterPro" id="IPR009057">
    <property type="entry name" value="Homeodomain-like_sf"/>
</dbReference>
<feature type="transmembrane region" description="Helical" evidence="9">
    <location>
        <begin position="185"/>
        <end position="211"/>
    </location>
</feature>
<dbReference type="InterPro" id="IPR018060">
    <property type="entry name" value="HTH_AraC"/>
</dbReference>
<dbReference type="RefSeq" id="WP_310092123.1">
    <property type="nucleotide sequence ID" value="NZ_JAVDUU010000001.1"/>
</dbReference>
<protein>
    <submittedName>
        <fullName evidence="11">ABC-type antimicrobial peptide transport system permease subunit/AraC-like DNA-binding protein</fullName>
    </submittedName>
</protein>
<name>A0ABU1T6B4_9SPHI</name>
<evidence type="ECO:0000256" key="3">
    <source>
        <dbReference type="ARBA" id="ARBA00022692"/>
    </source>
</evidence>
<keyword evidence="12" id="KW-1185">Reference proteome</keyword>
<dbReference type="Proteomes" id="UP001247620">
    <property type="component" value="Unassembled WGS sequence"/>
</dbReference>
<feature type="transmembrane region" description="Helical" evidence="9">
    <location>
        <begin position="42"/>
        <end position="64"/>
    </location>
</feature>
<dbReference type="SMART" id="SM00342">
    <property type="entry name" value="HTH_ARAC"/>
    <property type="match status" value="1"/>
</dbReference>
<gene>
    <name evidence="11" type="ORF">J2W55_000754</name>
</gene>
<feature type="transmembrane region" description="Helical" evidence="9">
    <location>
        <begin position="1140"/>
        <end position="1160"/>
    </location>
</feature>
<evidence type="ECO:0000313" key="11">
    <source>
        <dbReference type="EMBL" id="MDR6940926.1"/>
    </source>
</evidence>
<evidence type="ECO:0000259" key="10">
    <source>
        <dbReference type="PROSITE" id="PS01124"/>
    </source>
</evidence>
<feature type="transmembrane region" description="Helical" evidence="9">
    <location>
        <begin position="70"/>
        <end position="90"/>
    </location>
</feature>
<evidence type="ECO:0000256" key="2">
    <source>
        <dbReference type="ARBA" id="ARBA00022475"/>
    </source>
</evidence>
<evidence type="ECO:0000256" key="1">
    <source>
        <dbReference type="ARBA" id="ARBA00004651"/>
    </source>
</evidence>
<reference evidence="11 12" key="1">
    <citation type="submission" date="2023-07" db="EMBL/GenBank/DDBJ databases">
        <title>Sorghum-associated microbial communities from plants grown in Nebraska, USA.</title>
        <authorList>
            <person name="Schachtman D."/>
        </authorList>
    </citation>
    <scope>NUCLEOTIDE SEQUENCE [LARGE SCALE GENOMIC DNA]</scope>
    <source>
        <strain evidence="11 12">3262</strain>
    </source>
</reference>
<keyword evidence="8" id="KW-0804">Transcription</keyword>
<dbReference type="PANTHER" id="PTHR30572:SF18">
    <property type="entry name" value="ABC-TYPE MACROLIDE FAMILY EXPORT SYSTEM PERMEASE COMPONENT 2"/>
    <property type="match status" value="1"/>
</dbReference>
<evidence type="ECO:0000313" key="12">
    <source>
        <dbReference type="Proteomes" id="UP001247620"/>
    </source>
</evidence>
<feature type="transmembrane region" description="Helical" evidence="9">
    <location>
        <begin position="1172"/>
        <end position="1192"/>
    </location>
</feature>
<feature type="transmembrane region" description="Helical" evidence="9">
    <location>
        <begin position="844"/>
        <end position="863"/>
    </location>
</feature>
<evidence type="ECO:0000256" key="8">
    <source>
        <dbReference type="ARBA" id="ARBA00023163"/>
    </source>
</evidence>
<dbReference type="EMBL" id="JAVDUU010000001">
    <property type="protein sequence ID" value="MDR6940926.1"/>
    <property type="molecule type" value="Genomic_DNA"/>
</dbReference>
<dbReference type="InterPro" id="IPR050250">
    <property type="entry name" value="Macrolide_Exporter_MacB"/>
</dbReference>
<evidence type="ECO:0000256" key="6">
    <source>
        <dbReference type="ARBA" id="ARBA00023125"/>
    </source>
</evidence>
<dbReference type="SUPFAM" id="SSF46689">
    <property type="entry name" value="Homeodomain-like"/>
    <property type="match status" value="1"/>
</dbReference>
<dbReference type="Pfam" id="PF12704">
    <property type="entry name" value="MacB_PCD"/>
    <property type="match status" value="2"/>
</dbReference>
<dbReference type="PROSITE" id="PS01124">
    <property type="entry name" value="HTH_ARAC_FAMILY_2"/>
    <property type="match status" value="1"/>
</dbReference>
<keyword evidence="2" id="KW-1003">Cell membrane</keyword>
<evidence type="ECO:0000256" key="9">
    <source>
        <dbReference type="SAM" id="Phobius"/>
    </source>
</evidence>
<evidence type="ECO:0000256" key="5">
    <source>
        <dbReference type="ARBA" id="ARBA00023015"/>
    </source>
</evidence>
<dbReference type="PROSITE" id="PS00041">
    <property type="entry name" value="HTH_ARAC_FAMILY_1"/>
    <property type="match status" value="1"/>
</dbReference>
<feature type="transmembrane region" description="Helical" evidence="9">
    <location>
        <begin position="1092"/>
        <end position="1112"/>
    </location>
</feature>
<feature type="transmembrane region" description="Helical" evidence="9">
    <location>
        <begin position="143"/>
        <end position="164"/>
    </location>
</feature>
<feature type="transmembrane region" description="Helical" evidence="9">
    <location>
        <begin position="700"/>
        <end position="722"/>
    </location>
</feature>
<feature type="transmembrane region" description="Helical" evidence="9">
    <location>
        <begin position="102"/>
        <end position="120"/>
    </location>
</feature>
<evidence type="ECO:0000256" key="4">
    <source>
        <dbReference type="ARBA" id="ARBA00022989"/>
    </source>
</evidence>
<dbReference type="InterPro" id="IPR025857">
    <property type="entry name" value="MacB_PCD"/>
</dbReference>
<feature type="transmembrane region" description="Helical" evidence="9">
    <location>
        <begin position="217"/>
        <end position="239"/>
    </location>
</feature>
<organism evidence="11 12">
    <name type="scientific">Mucilaginibacter pocheonensis</name>
    <dbReference type="NCBI Taxonomy" id="398050"/>
    <lineage>
        <taxon>Bacteria</taxon>
        <taxon>Pseudomonadati</taxon>
        <taxon>Bacteroidota</taxon>
        <taxon>Sphingobacteriia</taxon>
        <taxon>Sphingobacteriales</taxon>
        <taxon>Sphingobacteriaceae</taxon>
        <taxon>Mucilaginibacter</taxon>
    </lineage>
</organism>
<dbReference type="Pfam" id="PF12833">
    <property type="entry name" value="HTH_18"/>
    <property type="match status" value="1"/>
</dbReference>
<dbReference type="InterPro" id="IPR003838">
    <property type="entry name" value="ABC3_permease_C"/>
</dbReference>
<sequence>MSTYTIHINLYDLAFLGAIFVGLAFSLVLIKTKKGNTAANRILGLILGIIVLQIVQTLGIDIRLDTYFPYWSRIPLQYSLALGPLIYFYVLKLTKPKYKLRLNALLHLIPLLAEICVWILKVRESVKTGASAYDTSAFHRTNFILQLSVFISVCVYLFASHRLIERFYRNQAFNDGDRYRIKLRWLHNFLIAFAFLLLLWASFTAIDYLYYDNQSGLIFYLLYPLLAVPAIGMAATVILKPEIGSPADESIFLRLPPPSEIRDKGIWLKRAVKSNYYYRDPELSLTSLAEKLGLTTHELSRIINTAIKKNFNDFINEYRVAEVIKRMQDPAYDRITLLGIAYDSGFNSKSTFNLIFKKMTGKPPVEYKTDLRKQVLYYNLGRHAQFAAVISNRETNTRWSREKLTRNFMFKNYLKVSFRFLLKNRFFSLINIVGLAAGTLCCLYILFYVKDQYGYDKHHRGAKNIYRVTTALAHTGDVVHMATASPPIAPAMKNDFPEIVQYTRVVPTLGIKEHLLSYGEKTFYEQDAVMVDSTFFELFTYHFTNGSPVNVLTETSSIVLIKTVADKLFGTADPIGKVITMEDADGKNVFKVTGVVDESAGKSQISAKIFIRLNKNGYGSGILSNNSWAGNNFTYTFIKLRADANVSALERKLPSFLNKYGADQLKSSGMDKSLSLQPLTSIHTSSGYDAESGKIVSASFLWVLILIAILIQIIACINFMNLSTAKASKRAKEVGVRKVIGAGKYDLVIQFLGESFLLSFIGIIIALPLLVLALPYLNQITQANIPLSFFNDYRLWLMLGGLTVVTGLAAGSYPAFYMSAFMAIKVIKGNFTNQISTQVLRRSLVVFQFVISIILITGVIVIYSQLNYIKNRDLGFVKDQQIILTFHTNDTRKKMDALATDLQQLAGVRSVSRASNTFGAENYFDWGVYLSGMNPADAIDQQNLYTDEHFIKTMGIKLISGRELMQGDSNKVLINESLAHRLHLEPSKAMGTTLFSEGNRKFQVAGVVKDFNYKSLHDDIHPFMIMYAPRAGEVNNLIINTNTKNYSSFLAKVQQIWRKTLPQTPFDYTFMNDRMQGAYENDIILSQIINSFTLVAILISCLGLFGLSAFSAEQRNKEIGIRKVLGASVSGIVGLLSKDFMRLVVIAFIIAVPLAWWAMGQWLQGFVYRVSLSWWMFLSAAAAAMLIALLTVSFQAVKAAVANPVNSLKSE</sequence>
<dbReference type="Pfam" id="PF02687">
    <property type="entry name" value="FtsX"/>
    <property type="match status" value="2"/>
</dbReference>
<keyword evidence="7 9" id="KW-0472">Membrane</keyword>
<accession>A0ABU1T6B4</accession>
<dbReference type="PANTHER" id="PTHR30572">
    <property type="entry name" value="MEMBRANE COMPONENT OF TRANSPORTER-RELATED"/>
    <property type="match status" value="1"/>
</dbReference>
<feature type="transmembrane region" description="Helical" evidence="9">
    <location>
        <begin position="756"/>
        <end position="777"/>
    </location>
</feature>
<comment type="subcellular location">
    <subcellularLocation>
        <location evidence="1">Cell membrane</location>
        <topology evidence="1">Multi-pass membrane protein</topology>
    </subcellularLocation>
</comment>
<keyword evidence="5" id="KW-0805">Transcription regulation</keyword>
<keyword evidence="3 9" id="KW-0812">Transmembrane</keyword>
<dbReference type="InterPro" id="IPR018062">
    <property type="entry name" value="HTH_AraC-typ_CS"/>
</dbReference>